<feature type="region of interest" description="Disordered" evidence="1">
    <location>
        <begin position="26"/>
        <end position="84"/>
    </location>
</feature>
<dbReference type="Proteomes" id="UP000196084">
    <property type="component" value="Unassembled WGS sequence"/>
</dbReference>
<gene>
    <name evidence="2" type="ORF">B2G88_14645</name>
</gene>
<protein>
    <submittedName>
        <fullName evidence="2">C4-dicarboxylate ABC transporter substrate-binding protein</fullName>
    </submittedName>
</protein>
<dbReference type="RefSeq" id="WP_087715168.1">
    <property type="nucleotide sequence ID" value="NZ_MWPH01000003.1"/>
</dbReference>
<name>A0A202E5Z9_9EURY</name>
<keyword evidence="3" id="KW-1185">Reference proteome</keyword>
<dbReference type="Pfam" id="PF16868">
    <property type="entry name" value="NMT1_3"/>
    <property type="match status" value="1"/>
</dbReference>
<evidence type="ECO:0000313" key="2">
    <source>
        <dbReference type="EMBL" id="OVE83665.1"/>
    </source>
</evidence>
<dbReference type="Gene3D" id="3.40.190.10">
    <property type="entry name" value="Periplasmic binding protein-like II"/>
    <property type="match status" value="2"/>
</dbReference>
<sequence>MVRQIDRRRFIAVGGTVGFASLAGCIGDDAEDDGNGNGNGNGNGDDDAAEDDPDDNGDEEEEEEEDLEEAEPDEGGEVLSWHAGGTGGTYYPLSGDFKSIVEEHTPHGLQVQSTGASVENVGSLHREEAEFALIQNDIAYFAYNGTGLEEFEGNEMENIRGVATLYPETIHIITQEDSGIETVEDLEGETVNTGDLGSGTQVNALQILETAGISEDDFDEQNADFDTAADQIRDGDVDAAFVVGGWPVGSVEELATTEDIALVEVSEDLRGDVMDDAEWFAEDTIPGGTYDGVDDDVETVSVQAMIATHEGVDEDIVEEVTAAIFDNTDDVTQKEDFIDVDSAQDGMPIDLHPGAQAYFDE</sequence>
<accession>A0A202E5Z9</accession>
<organism evidence="2 3">
    <name type="scientific">Natronolimnobius baerhuensis</name>
    <dbReference type="NCBI Taxonomy" id="253108"/>
    <lineage>
        <taxon>Archaea</taxon>
        <taxon>Methanobacteriati</taxon>
        <taxon>Methanobacteriota</taxon>
        <taxon>Stenosarchaea group</taxon>
        <taxon>Halobacteria</taxon>
        <taxon>Halobacteriales</taxon>
        <taxon>Natrialbaceae</taxon>
        <taxon>Natronolimnobius</taxon>
    </lineage>
</organism>
<comment type="caution">
    <text evidence="2">The sequence shown here is derived from an EMBL/GenBank/DDBJ whole genome shotgun (WGS) entry which is preliminary data.</text>
</comment>
<proteinExistence type="predicted"/>
<dbReference type="SUPFAM" id="SSF53850">
    <property type="entry name" value="Periplasmic binding protein-like II"/>
    <property type="match status" value="1"/>
</dbReference>
<reference evidence="2 3" key="1">
    <citation type="submission" date="2017-02" db="EMBL/GenBank/DDBJ databases">
        <title>Natronthermophilus aegyptiacus gen. nov.,sp. nov., an aerobic, extremely halophilic alkalithermophilic archaeon isolated from the athalassohaline Wadi An Natrun, Egypt.</title>
        <authorList>
            <person name="Zhao B."/>
        </authorList>
    </citation>
    <scope>NUCLEOTIDE SEQUENCE [LARGE SCALE GENOMIC DNA]</scope>
    <source>
        <strain evidence="2 3">CGMCC 1.3597</strain>
    </source>
</reference>
<dbReference type="AlphaFoldDB" id="A0A202E5Z9"/>
<dbReference type="PROSITE" id="PS51257">
    <property type="entry name" value="PROKAR_LIPOPROTEIN"/>
    <property type="match status" value="1"/>
</dbReference>
<dbReference type="CDD" id="cd13567">
    <property type="entry name" value="PBP2_TtGluBP"/>
    <property type="match status" value="1"/>
</dbReference>
<dbReference type="PANTHER" id="PTHR42941">
    <property type="entry name" value="SLL1037 PROTEIN"/>
    <property type="match status" value="1"/>
</dbReference>
<dbReference type="OrthoDB" id="27995at2157"/>
<feature type="compositionally biased region" description="Acidic residues" evidence="1">
    <location>
        <begin position="44"/>
        <end position="76"/>
    </location>
</feature>
<dbReference type="EMBL" id="MWPH01000003">
    <property type="protein sequence ID" value="OVE83665.1"/>
    <property type="molecule type" value="Genomic_DNA"/>
</dbReference>
<dbReference type="NCBIfam" id="TIGR02122">
    <property type="entry name" value="TRAP_TAXI"/>
    <property type="match status" value="1"/>
</dbReference>
<evidence type="ECO:0000256" key="1">
    <source>
        <dbReference type="SAM" id="MobiDB-lite"/>
    </source>
</evidence>
<dbReference type="PANTHER" id="PTHR42941:SF1">
    <property type="entry name" value="SLL1037 PROTEIN"/>
    <property type="match status" value="1"/>
</dbReference>
<evidence type="ECO:0000313" key="3">
    <source>
        <dbReference type="Proteomes" id="UP000196084"/>
    </source>
</evidence>
<dbReference type="InterPro" id="IPR011852">
    <property type="entry name" value="TRAP_TAXI"/>
</dbReference>